<dbReference type="SUPFAM" id="SSF48498">
    <property type="entry name" value="Tetracyclin repressor-like, C-terminal domain"/>
    <property type="match status" value="1"/>
</dbReference>
<name>A0A7W9QEI6_9ACTN</name>
<proteinExistence type="predicted"/>
<organism evidence="4 5">
    <name type="scientific">Streptomyces zagrosensis</name>
    <dbReference type="NCBI Taxonomy" id="1042984"/>
    <lineage>
        <taxon>Bacteria</taxon>
        <taxon>Bacillati</taxon>
        <taxon>Actinomycetota</taxon>
        <taxon>Actinomycetes</taxon>
        <taxon>Kitasatosporales</taxon>
        <taxon>Streptomycetaceae</taxon>
        <taxon>Streptomyces</taxon>
    </lineage>
</organism>
<dbReference type="EMBL" id="JACHJL010000013">
    <property type="protein sequence ID" value="MBB5937767.1"/>
    <property type="molecule type" value="Genomic_DNA"/>
</dbReference>
<feature type="domain" description="HTH tetR-type" evidence="3">
    <location>
        <begin position="19"/>
        <end position="79"/>
    </location>
</feature>
<dbReference type="GO" id="GO:0000976">
    <property type="term" value="F:transcription cis-regulatory region binding"/>
    <property type="evidence" value="ECO:0007669"/>
    <property type="project" value="TreeGrafter"/>
</dbReference>
<keyword evidence="1 2" id="KW-0238">DNA-binding</keyword>
<dbReference type="GO" id="GO:0003700">
    <property type="term" value="F:DNA-binding transcription factor activity"/>
    <property type="evidence" value="ECO:0007669"/>
    <property type="project" value="TreeGrafter"/>
</dbReference>
<dbReference type="AlphaFoldDB" id="A0A7W9QEI6"/>
<evidence type="ECO:0000256" key="1">
    <source>
        <dbReference type="ARBA" id="ARBA00023125"/>
    </source>
</evidence>
<reference evidence="4 5" key="1">
    <citation type="submission" date="2020-08" db="EMBL/GenBank/DDBJ databases">
        <title>Genomic Encyclopedia of Type Strains, Phase III (KMG-III): the genomes of soil and plant-associated and newly described type strains.</title>
        <authorList>
            <person name="Whitman W."/>
        </authorList>
    </citation>
    <scope>NUCLEOTIDE SEQUENCE [LARGE SCALE GENOMIC DNA]</scope>
    <source>
        <strain evidence="4 5">CECT 8305</strain>
    </source>
</reference>
<dbReference type="Pfam" id="PF00440">
    <property type="entry name" value="TetR_N"/>
    <property type="match status" value="1"/>
</dbReference>
<sequence length="228" mass="24283">MSEVSSPQTAGAGAPRGRIDKRHAILGAAFTVFAREGYGQACVRVIAAEAGVAKPTVYNHLGDKENLFRHAMEAAGARALTASLAVVAELRAEGATADDAAALSATLEDVGYRLLLCSCDERSWALRRLLYAEVGKFPELLDSVWGHGTHRVQEALADRFARLTLAGRLHTADPAQAAEQFFALLTGPMEARSRLGTRPVSDAEAREVARAAVRTFLRAFGPGPDETA</sequence>
<comment type="caution">
    <text evidence="4">The sequence shown here is derived from an EMBL/GenBank/DDBJ whole genome shotgun (WGS) entry which is preliminary data.</text>
</comment>
<keyword evidence="5" id="KW-1185">Reference proteome</keyword>
<gene>
    <name evidence="4" type="ORF">FHS42_004851</name>
</gene>
<dbReference type="PANTHER" id="PTHR30055:SF146">
    <property type="entry name" value="HTH-TYPE TRANSCRIPTIONAL DUAL REGULATOR CECR"/>
    <property type="match status" value="1"/>
</dbReference>
<dbReference type="Gene3D" id="1.10.10.60">
    <property type="entry name" value="Homeodomain-like"/>
    <property type="match status" value="1"/>
</dbReference>
<dbReference type="SUPFAM" id="SSF46689">
    <property type="entry name" value="Homeodomain-like"/>
    <property type="match status" value="1"/>
</dbReference>
<evidence type="ECO:0000259" key="3">
    <source>
        <dbReference type="PROSITE" id="PS50977"/>
    </source>
</evidence>
<dbReference type="InterPro" id="IPR001647">
    <property type="entry name" value="HTH_TetR"/>
</dbReference>
<feature type="DNA-binding region" description="H-T-H motif" evidence="2">
    <location>
        <begin position="42"/>
        <end position="61"/>
    </location>
</feature>
<dbReference type="InterPro" id="IPR036271">
    <property type="entry name" value="Tet_transcr_reg_TetR-rel_C_sf"/>
</dbReference>
<dbReference type="Gene3D" id="1.10.357.10">
    <property type="entry name" value="Tetracycline Repressor, domain 2"/>
    <property type="match status" value="1"/>
</dbReference>
<dbReference type="PRINTS" id="PR00455">
    <property type="entry name" value="HTHTETR"/>
</dbReference>
<dbReference type="Pfam" id="PF14246">
    <property type="entry name" value="TetR_C_7"/>
    <property type="match status" value="1"/>
</dbReference>
<accession>A0A7W9QEI6</accession>
<dbReference type="InterPro" id="IPR009057">
    <property type="entry name" value="Homeodomain-like_sf"/>
</dbReference>
<evidence type="ECO:0000313" key="4">
    <source>
        <dbReference type="EMBL" id="MBB5937767.1"/>
    </source>
</evidence>
<dbReference type="RefSeq" id="WP_312867002.1">
    <property type="nucleotide sequence ID" value="NZ_JACHJL010000013.1"/>
</dbReference>
<dbReference type="Proteomes" id="UP000588098">
    <property type="component" value="Unassembled WGS sequence"/>
</dbReference>
<protein>
    <submittedName>
        <fullName evidence="4">AcrR family transcriptional regulator</fullName>
    </submittedName>
</protein>
<evidence type="ECO:0000313" key="5">
    <source>
        <dbReference type="Proteomes" id="UP000588098"/>
    </source>
</evidence>
<dbReference type="InterPro" id="IPR050109">
    <property type="entry name" value="HTH-type_TetR-like_transc_reg"/>
</dbReference>
<evidence type="ECO:0000256" key="2">
    <source>
        <dbReference type="PROSITE-ProRule" id="PRU00335"/>
    </source>
</evidence>
<dbReference type="PROSITE" id="PS50977">
    <property type="entry name" value="HTH_TETR_2"/>
    <property type="match status" value="1"/>
</dbReference>
<dbReference type="PANTHER" id="PTHR30055">
    <property type="entry name" value="HTH-TYPE TRANSCRIPTIONAL REGULATOR RUTR"/>
    <property type="match status" value="1"/>
</dbReference>
<dbReference type="InterPro" id="IPR039536">
    <property type="entry name" value="TetR_C_Proteobacteria"/>
</dbReference>